<accession>A0A3G8JQH2</accession>
<keyword evidence="1 2" id="KW-0238">DNA-binding</keyword>
<dbReference type="PROSITE" id="PS50977">
    <property type="entry name" value="HTH_TETR_2"/>
    <property type="match status" value="1"/>
</dbReference>
<dbReference type="SUPFAM" id="SSF46689">
    <property type="entry name" value="Homeodomain-like"/>
    <property type="match status" value="1"/>
</dbReference>
<reference evidence="4 5" key="1">
    <citation type="submission" date="2018-11" db="EMBL/GenBank/DDBJ databases">
        <title>Gordonia insulae sp. nov., isolated from an island soil.</title>
        <authorList>
            <person name="Kim Y.S."/>
            <person name="Kim S.B."/>
        </authorList>
    </citation>
    <scope>NUCLEOTIDE SEQUENCE [LARGE SCALE GENOMIC DNA]</scope>
    <source>
        <strain evidence="4 5">MMS17-SY073</strain>
    </source>
</reference>
<feature type="DNA-binding region" description="H-T-H motif" evidence="2">
    <location>
        <begin position="46"/>
        <end position="65"/>
    </location>
</feature>
<keyword evidence="5" id="KW-1185">Reference proteome</keyword>
<dbReference type="KEGG" id="gom:D7316_03970"/>
<proteinExistence type="predicted"/>
<name>A0A3G8JQH2_9ACTN</name>
<dbReference type="AlphaFoldDB" id="A0A3G8JQH2"/>
<dbReference type="Proteomes" id="UP000271469">
    <property type="component" value="Chromosome"/>
</dbReference>
<dbReference type="Gene3D" id="1.10.357.10">
    <property type="entry name" value="Tetracycline Repressor, domain 2"/>
    <property type="match status" value="1"/>
</dbReference>
<dbReference type="InterPro" id="IPR009057">
    <property type="entry name" value="Homeodomain-like_sf"/>
</dbReference>
<evidence type="ECO:0000259" key="3">
    <source>
        <dbReference type="PROSITE" id="PS50977"/>
    </source>
</evidence>
<evidence type="ECO:0000313" key="5">
    <source>
        <dbReference type="Proteomes" id="UP000271469"/>
    </source>
</evidence>
<sequence length="206" mass="23013">MQGVTTYYEQVTPPAKKRTTASRTAKERYLEAGLQVLAEKGHAGLKLATVCATVGATTGSFYHAFASWGEYTTALIRYWREEESDRPIAEASAVTDPVERLQFLIDIALRLPHDSEAAIRVWAEHDADVRVVQIEADEERHRFISDSYFAVFGDREVADRYATAAMYLLVGYESGTHRAPDTFAWVLQALVKQALDEAGVVIPTRE</sequence>
<dbReference type="GO" id="GO:0003677">
    <property type="term" value="F:DNA binding"/>
    <property type="evidence" value="ECO:0007669"/>
    <property type="project" value="UniProtKB-UniRule"/>
</dbReference>
<dbReference type="InterPro" id="IPR001647">
    <property type="entry name" value="HTH_TetR"/>
</dbReference>
<dbReference type="EMBL" id="CP033972">
    <property type="protein sequence ID" value="AZG47361.1"/>
    <property type="molecule type" value="Genomic_DNA"/>
</dbReference>
<evidence type="ECO:0000256" key="1">
    <source>
        <dbReference type="ARBA" id="ARBA00023125"/>
    </source>
</evidence>
<evidence type="ECO:0000313" key="4">
    <source>
        <dbReference type="EMBL" id="AZG47361.1"/>
    </source>
</evidence>
<evidence type="ECO:0000256" key="2">
    <source>
        <dbReference type="PROSITE-ProRule" id="PRU00335"/>
    </source>
</evidence>
<protein>
    <recommendedName>
        <fullName evidence="3">HTH tetR-type domain-containing protein</fullName>
    </recommendedName>
</protein>
<feature type="domain" description="HTH tetR-type" evidence="3">
    <location>
        <begin position="23"/>
        <end position="83"/>
    </location>
</feature>
<gene>
    <name evidence="4" type="ORF">D7316_03970</name>
</gene>
<organism evidence="4 5">
    <name type="scientific">Gordonia insulae</name>
    <dbReference type="NCBI Taxonomy" id="2420509"/>
    <lineage>
        <taxon>Bacteria</taxon>
        <taxon>Bacillati</taxon>
        <taxon>Actinomycetota</taxon>
        <taxon>Actinomycetes</taxon>
        <taxon>Mycobacteriales</taxon>
        <taxon>Gordoniaceae</taxon>
        <taxon>Gordonia</taxon>
    </lineage>
</organism>